<sequence length="155" mass="17021">MELSDKIKHILASKNLSPSIFADEIGVQRSSISHILAGRNKPSLDIVQKIIRRFPDLGLNWILDDEDLPFDIPEPTPSKPAAYTPEIEEKAPEKAPQISMNPTPVQDESIQENVSASKNSLPSGSAAGLGTKAVERIMIFYSDGTFQDFTPDFKA</sequence>
<accession>A0A316ANQ5</accession>
<dbReference type="InterPro" id="IPR010982">
    <property type="entry name" value="Lambda_DNA-bd_dom_sf"/>
</dbReference>
<dbReference type="CDD" id="cd00093">
    <property type="entry name" value="HTH_XRE"/>
    <property type="match status" value="1"/>
</dbReference>
<dbReference type="OrthoDB" id="1034290at2"/>
<keyword evidence="3" id="KW-0238">DNA-binding</keyword>
<dbReference type="PROSITE" id="PS50943">
    <property type="entry name" value="HTH_CROC1"/>
    <property type="match status" value="1"/>
</dbReference>
<feature type="domain" description="HTH cro/C1-type" evidence="2">
    <location>
        <begin position="7"/>
        <end position="50"/>
    </location>
</feature>
<dbReference type="SUPFAM" id="SSF47413">
    <property type="entry name" value="lambda repressor-like DNA-binding domains"/>
    <property type="match status" value="1"/>
</dbReference>
<evidence type="ECO:0000313" key="4">
    <source>
        <dbReference type="Proteomes" id="UP000245880"/>
    </source>
</evidence>
<keyword evidence="4" id="KW-1185">Reference proteome</keyword>
<protein>
    <submittedName>
        <fullName evidence="3">DNA-binding XRE family transcriptional regulator</fullName>
    </submittedName>
</protein>
<dbReference type="Pfam" id="PF01381">
    <property type="entry name" value="HTH_3"/>
    <property type="match status" value="1"/>
</dbReference>
<dbReference type="Gene3D" id="1.10.260.40">
    <property type="entry name" value="lambda repressor-like DNA-binding domains"/>
    <property type="match status" value="1"/>
</dbReference>
<gene>
    <name evidence="3" type="ORF">CLV98_103321</name>
</gene>
<dbReference type="AlphaFoldDB" id="A0A316ANQ5"/>
<organism evidence="3 4">
    <name type="scientific">Dyadobacter jejuensis</name>
    <dbReference type="NCBI Taxonomy" id="1082580"/>
    <lineage>
        <taxon>Bacteria</taxon>
        <taxon>Pseudomonadati</taxon>
        <taxon>Bacteroidota</taxon>
        <taxon>Cytophagia</taxon>
        <taxon>Cytophagales</taxon>
        <taxon>Spirosomataceae</taxon>
        <taxon>Dyadobacter</taxon>
    </lineage>
</organism>
<dbReference type="InterPro" id="IPR001387">
    <property type="entry name" value="Cro/C1-type_HTH"/>
</dbReference>
<name>A0A316ANQ5_9BACT</name>
<evidence type="ECO:0000256" key="1">
    <source>
        <dbReference type="SAM" id="MobiDB-lite"/>
    </source>
</evidence>
<feature type="compositionally biased region" description="Polar residues" evidence="1">
    <location>
        <begin position="98"/>
        <end position="123"/>
    </location>
</feature>
<evidence type="ECO:0000313" key="3">
    <source>
        <dbReference type="EMBL" id="PWJ58949.1"/>
    </source>
</evidence>
<dbReference type="RefSeq" id="WP_109673866.1">
    <property type="nucleotide sequence ID" value="NZ_QGDT01000003.1"/>
</dbReference>
<dbReference type="GO" id="GO:0003677">
    <property type="term" value="F:DNA binding"/>
    <property type="evidence" value="ECO:0007669"/>
    <property type="project" value="UniProtKB-KW"/>
</dbReference>
<feature type="region of interest" description="Disordered" evidence="1">
    <location>
        <begin position="70"/>
        <end position="127"/>
    </location>
</feature>
<proteinExistence type="predicted"/>
<dbReference type="EMBL" id="QGDT01000003">
    <property type="protein sequence ID" value="PWJ58949.1"/>
    <property type="molecule type" value="Genomic_DNA"/>
</dbReference>
<evidence type="ECO:0000259" key="2">
    <source>
        <dbReference type="PROSITE" id="PS50943"/>
    </source>
</evidence>
<dbReference type="Proteomes" id="UP000245880">
    <property type="component" value="Unassembled WGS sequence"/>
</dbReference>
<dbReference type="SMART" id="SM00530">
    <property type="entry name" value="HTH_XRE"/>
    <property type="match status" value="1"/>
</dbReference>
<reference evidence="3 4" key="1">
    <citation type="submission" date="2018-03" db="EMBL/GenBank/DDBJ databases">
        <title>Genomic Encyclopedia of Archaeal and Bacterial Type Strains, Phase II (KMG-II): from individual species to whole genera.</title>
        <authorList>
            <person name="Goeker M."/>
        </authorList>
    </citation>
    <scope>NUCLEOTIDE SEQUENCE [LARGE SCALE GENOMIC DNA]</scope>
    <source>
        <strain evidence="3 4">DSM 100346</strain>
    </source>
</reference>
<comment type="caution">
    <text evidence="3">The sequence shown here is derived from an EMBL/GenBank/DDBJ whole genome shotgun (WGS) entry which is preliminary data.</text>
</comment>